<dbReference type="GO" id="GO:0061522">
    <property type="term" value="F:1,4-dihydroxy-2-naphthoyl-CoA thioesterase activity"/>
    <property type="evidence" value="ECO:0007669"/>
    <property type="project" value="TreeGrafter"/>
</dbReference>
<gene>
    <name evidence="3" type="ORF">E2L08_16065</name>
</gene>
<dbReference type="PANTHER" id="PTHR43240">
    <property type="entry name" value="1,4-DIHYDROXY-2-NAPHTHOYL-COA THIOESTERASE 1"/>
    <property type="match status" value="1"/>
</dbReference>
<dbReference type="AlphaFoldDB" id="A0A4R5ZVM4"/>
<dbReference type="EMBL" id="SNAA01000027">
    <property type="protein sequence ID" value="TDL74225.1"/>
    <property type="molecule type" value="Genomic_DNA"/>
</dbReference>
<dbReference type="RefSeq" id="WP_133398114.1">
    <property type="nucleotide sequence ID" value="NZ_SNAA01000027.1"/>
</dbReference>
<dbReference type="InterPro" id="IPR003736">
    <property type="entry name" value="PAAI_dom"/>
</dbReference>
<dbReference type="NCBIfam" id="TIGR00369">
    <property type="entry name" value="unchar_dom_1"/>
    <property type="match status" value="1"/>
</dbReference>
<comment type="caution">
    <text evidence="3">The sequence shown here is derived from an EMBL/GenBank/DDBJ whole genome shotgun (WGS) entry which is preliminary data.</text>
</comment>
<keyword evidence="1" id="KW-0378">Hydrolase</keyword>
<dbReference type="OrthoDB" id="9813158at2"/>
<dbReference type="SUPFAM" id="SSF54637">
    <property type="entry name" value="Thioesterase/thiol ester dehydrase-isomerase"/>
    <property type="match status" value="1"/>
</dbReference>
<dbReference type="Gene3D" id="3.10.129.10">
    <property type="entry name" value="Hotdog Thioesterase"/>
    <property type="match status" value="1"/>
</dbReference>
<dbReference type="PANTHER" id="PTHR43240:SF7">
    <property type="entry name" value="BLR7284 PROTEIN"/>
    <property type="match status" value="1"/>
</dbReference>
<protein>
    <submittedName>
        <fullName evidence="3">PaaI family thioesterase</fullName>
    </submittedName>
</protein>
<evidence type="ECO:0000313" key="3">
    <source>
        <dbReference type="EMBL" id="TDL74225.1"/>
    </source>
</evidence>
<keyword evidence="4" id="KW-1185">Reference proteome</keyword>
<evidence type="ECO:0000313" key="4">
    <source>
        <dbReference type="Proteomes" id="UP000295701"/>
    </source>
</evidence>
<dbReference type="Proteomes" id="UP000295701">
    <property type="component" value="Unassembled WGS sequence"/>
</dbReference>
<dbReference type="InterPro" id="IPR029069">
    <property type="entry name" value="HotDog_dom_sf"/>
</dbReference>
<evidence type="ECO:0000256" key="1">
    <source>
        <dbReference type="ARBA" id="ARBA00022801"/>
    </source>
</evidence>
<accession>A0A4R5ZVM4</accession>
<reference evidence="3 4" key="1">
    <citation type="submission" date="2019-03" db="EMBL/GenBank/DDBJ databases">
        <title>Primorskyibacter sp. SS33 isolated from sediments.</title>
        <authorList>
            <person name="Xunke S."/>
        </authorList>
    </citation>
    <scope>NUCLEOTIDE SEQUENCE [LARGE SCALE GENOMIC DNA]</scope>
    <source>
        <strain evidence="3 4">SS33</strain>
    </source>
</reference>
<dbReference type="InterPro" id="IPR006683">
    <property type="entry name" value="Thioestr_dom"/>
</dbReference>
<organism evidence="3 4">
    <name type="scientific">Palleronia sediminis</name>
    <dbReference type="NCBI Taxonomy" id="2547833"/>
    <lineage>
        <taxon>Bacteria</taxon>
        <taxon>Pseudomonadati</taxon>
        <taxon>Pseudomonadota</taxon>
        <taxon>Alphaproteobacteria</taxon>
        <taxon>Rhodobacterales</taxon>
        <taxon>Roseobacteraceae</taxon>
        <taxon>Palleronia</taxon>
    </lineage>
</organism>
<name>A0A4R5ZVM4_9RHOB</name>
<feature type="domain" description="Thioesterase" evidence="2">
    <location>
        <begin position="50"/>
        <end position="124"/>
    </location>
</feature>
<dbReference type="GO" id="GO:0005829">
    <property type="term" value="C:cytosol"/>
    <property type="evidence" value="ECO:0007669"/>
    <property type="project" value="TreeGrafter"/>
</dbReference>
<evidence type="ECO:0000259" key="2">
    <source>
        <dbReference type="Pfam" id="PF03061"/>
    </source>
</evidence>
<dbReference type="CDD" id="cd03443">
    <property type="entry name" value="PaaI_thioesterase"/>
    <property type="match status" value="1"/>
</dbReference>
<proteinExistence type="predicted"/>
<sequence>MDRREQTAREFLDSLPYARALGMTLVHIAPAEAGLTMPHDPRLIGDPLSGAIHGGAIAALMDTCAGLAVVSHPLCAGSTATLDLRIDRMRGSRPGRAIRARAQCHRVTRSVAFVRAEAFDGDDEAEGAEPIASATGAFTFNRAEG</sequence>
<dbReference type="Pfam" id="PF03061">
    <property type="entry name" value="4HBT"/>
    <property type="match status" value="1"/>
</dbReference>